<dbReference type="EMBL" id="JNHK01000099">
    <property type="protein sequence ID" value="KDS34420.1"/>
    <property type="molecule type" value="Genomic_DNA"/>
</dbReference>
<dbReference type="InterPro" id="IPR024214">
    <property type="entry name" value="DUF3843"/>
</dbReference>
<name>A0AB34L2C9_PARDI</name>
<evidence type="ECO:0000313" key="1">
    <source>
        <dbReference type="EMBL" id="KDS34420.1"/>
    </source>
</evidence>
<dbReference type="Pfam" id="PF12954">
    <property type="entry name" value="DUF3843"/>
    <property type="match status" value="1"/>
</dbReference>
<dbReference type="Proteomes" id="UP000027850">
    <property type="component" value="Unassembled WGS sequence"/>
</dbReference>
<gene>
    <name evidence="1" type="ORF">M091_3145</name>
</gene>
<comment type="caution">
    <text evidence="1">The sequence shown here is derived from an EMBL/GenBank/DDBJ whole genome shotgun (WGS) entry which is preliminary data.</text>
</comment>
<evidence type="ECO:0000313" key="2">
    <source>
        <dbReference type="Proteomes" id="UP000027850"/>
    </source>
</evidence>
<accession>A0AB34L2C9</accession>
<reference evidence="1 2" key="1">
    <citation type="submission" date="2014-04" db="EMBL/GenBank/DDBJ databases">
        <authorList>
            <person name="Sears C."/>
            <person name="Carroll K."/>
            <person name="Sack B.R."/>
            <person name="Qadri F."/>
            <person name="Myers L.L."/>
            <person name="Chung G.-T."/>
            <person name="Escheverria P."/>
            <person name="Fraser C.M."/>
            <person name="Sadzewicz L."/>
            <person name="Shefchek K.A."/>
            <person name="Tallon L."/>
            <person name="Das S.P."/>
            <person name="Daugherty S."/>
            <person name="Mongodin E.F."/>
        </authorList>
    </citation>
    <scope>NUCLEOTIDE SEQUENCE [LARGE SCALE GENOMIC DNA]</scope>
    <source>
        <strain evidence="1 2">3776 D15 i</strain>
    </source>
</reference>
<organism evidence="1 2">
    <name type="scientific">Parabacteroides distasonis str. 3776 D15 i</name>
    <dbReference type="NCBI Taxonomy" id="1339342"/>
    <lineage>
        <taxon>Bacteria</taxon>
        <taxon>Pseudomonadati</taxon>
        <taxon>Bacteroidota</taxon>
        <taxon>Bacteroidia</taxon>
        <taxon>Bacteroidales</taxon>
        <taxon>Tannerellaceae</taxon>
        <taxon>Parabacteroides</taxon>
    </lineage>
</organism>
<evidence type="ECO:0008006" key="3">
    <source>
        <dbReference type="Google" id="ProtNLM"/>
    </source>
</evidence>
<protein>
    <recommendedName>
        <fullName evidence="3">DUF3843 family protein</fullName>
    </recommendedName>
</protein>
<sequence length="401" mass="47020">MDSYYTGIANRIYDIMEKTELVNSFEGEETKQICIRMAAYFEDVISGMGIWRAFILTHKELYGKYLPFYTPDDHYYDDEVNLEDVRFLLWHYTQQYHGYRKGTFVSPDNPANESTGMLIYDLFCKEWTTAPENTRMAKLFALDTRYERQEDYDRLLQWFHYESYILPESARELSDFAHDRWKEQPDLNQEQLNNLLVNSHGMMAYTSKTSLLGLTSPQWLAKILPAEHPDHAVFQNTADESVATLPDDMLEENRQQYETFRKAAGDKLLLYFDKTEDAQTFITETSGLIPAENFHLPEDWQGKKLAIYATPEEGAQVITRDVELIKDENNPFYDANRAAKQALSFFIVKHCSVYFLPELVKRGMLADAQTKSLISPERGKAIIQENWKFLARYFIREYPNR</sequence>
<proteinExistence type="predicted"/>
<dbReference type="AlphaFoldDB" id="A0AB34L2C9"/>